<keyword evidence="6 7" id="KW-0472">Membrane</keyword>
<organism evidence="9 10">
    <name type="scientific">Sphingobacterium bambusae</name>
    <dbReference type="NCBI Taxonomy" id="662858"/>
    <lineage>
        <taxon>Bacteria</taxon>
        <taxon>Pseudomonadati</taxon>
        <taxon>Bacteroidota</taxon>
        <taxon>Sphingobacteriia</taxon>
        <taxon>Sphingobacteriales</taxon>
        <taxon>Sphingobacteriaceae</taxon>
        <taxon>Sphingobacterium</taxon>
    </lineage>
</organism>
<feature type="domain" description="Major facilitator superfamily (MFS) profile" evidence="8">
    <location>
        <begin position="7"/>
        <end position="394"/>
    </location>
</feature>
<keyword evidence="10" id="KW-1185">Reference proteome</keyword>
<feature type="transmembrane region" description="Helical" evidence="7">
    <location>
        <begin position="12"/>
        <end position="32"/>
    </location>
</feature>
<dbReference type="PROSITE" id="PS50850">
    <property type="entry name" value="MFS"/>
    <property type="match status" value="1"/>
</dbReference>
<keyword evidence="2" id="KW-0813">Transport</keyword>
<evidence type="ECO:0000256" key="7">
    <source>
        <dbReference type="SAM" id="Phobius"/>
    </source>
</evidence>
<dbReference type="InterPro" id="IPR001958">
    <property type="entry name" value="Tet-R_TetA/multi-R_MdtG-like"/>
</dbReference>
<comment type="subcellular location">
    <subcellularLocation>
        <location evidence="1">Cell membrane</location>
        <topology evidence="1">Multi-pass membrane protein</topology>
    </subcellularLocation>
</comment>
<evidence type="ECO:0000259" key="8">
    <source>
        <dbReference type="PROSITE" id="PS50850"/>
    </source>
</evidence>
<dbReference type="Gene3D" id="1.20.1250.20">
    <property type="entry name" value="MFS general substrate transporter like domains"/>
    <property type="match status" value="2"/>
</dbReference>
<feature type="transmembrane region" description="Helical" evidence="7">
    <location>
        <begin position="161"/>
        <end position="183"/>
    </location>
</feature>
<feature type="transmembrane region" description="Helical" evidence="7">
    <location>
        <begin position="100"/>
        <end position="122"/>
    </location>
</feature>
<feature type="transmembrane region" description="Helical" evidence="7">
    <location>
        <begin position="249"/>
        <end position="270"/>
    </location>
</feature>
<dbReference type="SUPFAM" id="SSF103473">
    <property type="entry name" value="MFS general substrate transporter"/>
    <property type="match status" value="2"/>
</dbReference>
<feature type="transmembrane region" description="Helical" evidence="7">
    <location>
        <begin position="213"/>
        <end position="237"/>
    </location>
</feature>
<comment type="caution">
    <text evidence="9">The sequence shown here is derived from an EMBL/GenBank/DDBJ whole genome shotgun (WGS) entry which is preliminary data.</text>
</comment>
<protein>
    <submittedName>
        <fullName evidence="9">MFS transporter</fullName>
    </submittedName>
</protein>
<evidence type="ECO:0000256" key="5">
    <source>
        <dbReference type="ARBA" id="ARBA00022989"/>
    </source>
</evidence>
<dbReference type="EMBL" id="JBHUPB010000014">
    <property type="protein sequence ID" value="MFD2969592.1"/>
    <property type="molecule type" value="Genomic_DNA"/>
</dbReference>
<name>A0ABW6BJD8_9SPHI</name>
<keyword evidence="4 7" id="KW-0812">Transmembrane</keyword>
<feature type="transmembrane region" description="Helical" evidence="7">
    <location>
        <begin position="134"/>
        <end position="155"/>
    </location>
</feature>
<reference evidence="10" key="1">
    <citation type="journal article" date="2019" name="Int. J. Syst. Evol. Microbiol.">
        <title>The Global Catalogue of Microorganisms (GCM) 10K type strain sequencing project: providing services to taxonomists for standard genome sequencing and annotation.</title>
        <authorList>
            <consortium name="The Broad Institute Genomics Platform"/>
            <consortium name="The Broad Institute Genome Sequencing Center for Infectious Disease"/>
            <person name="Wu L."/>
            <person name="Ma J."/>
        </authorList>
    </citation>
    <scope>NUCLEOTIDE SEQUENCE [LARGE SCALE GENOMIC DNA]</scope>
    <source>
        <strain evidence="10">KCTC 22814</strain>
    </source>
</reference>
<feature type="transmembrane region" description="Helical" evidence="7">
    <location>
        <begin position="44"/>
        <end position="64"/>
    </location>
</feature>
<feature type="transmembrane region" description="Helical" evidence="7">
    <location>
        <begin position="76"/>
        <end position="94"/>
    </location>
</feature>
<dbReference type="Pfam" id="PF07690">
    <property type="entry name" value="MFS_1"/>
    <property type="match status" value="1"/>
</dbReference>
<dbReference type="Proteomes" id="UP001597525">
    <property type="component" value="Unassembled WGS sequence"/>
</dbReference>
<dbReference type="PANTHER" id="PTHR43414">
    <property type="entry name" value="MULTIDRUG RESISTANCE PROTEIN MDTG"/>
    <property type="match status" value="1"/>
</dbReference>
<dbReference type="PANTHER" id="PTHR43414:SF6">
    <property type="entry name" value="MULTIDRUG RESISTANCE PROTEIN MDTG"/>
    <property type="match status" value="1"/>
</dbReference>
<evidence type="ECO:0000313" key="10">
    <source>
        <dbReference type="Proteomes" id="UP001597525"/>
    </source>
</evidence>
<evidence type="ECO:0000256" key="1">
    <source>
        <dbReference type="ARBA" id="ARBA00004651"/>
    </source>
</evidence>
<evidence type="ECO:0000256" key="4">
    <source>
        <dbReference type="ARBA" id="ARBA00022692"/>
    </source>
</evidence>
<proteinExistence type="predicted"/>
<dbReference type="InterPro" id="IPR020846">
    <property type="entry name" value="MFS_dom"/>
</dbReference>
<accession>A0ABW6BJD8</accession>
<feature type="transmembrane region" description="Helical" evidence="7">
    <location>
        <begin position="371"/>
        <end position="389"/>
    </location>
</feature>
<gene>
    <name evidence="9" type="ORF">ACFS7Y_19515</name>
</gene>
<feature type="transmembrane region" description="Helical" evidence="7">
    <location>
        <begin position="282"/>
        <end position="301"/>
    </location>
</feature>
<evidence type="ECO:0000256" key="2">
    <source>
        <dbReference type="ARBA" id="ARBA00022448"/>
    </source>
</evidence>
<keyword evidence="5 7" id="KW-1133">Transmembrane helix</keyword>
<feature type="transmembrane region" description="Helical" evidence="7">
    <location>
        <begin position="348"/>
        <end position="365"/>
    </location>
</feature>
<dbReference type="RefSeq" id="WP_320185425.1">
    <property type="nucleotide sequence ID" value="NZ_CP138332.1"/>
</dbReference>
<dbReference type="InterPro" id="IPR011701">
    <property type="entry name" value="MFS"/>
</dbReference>
<dbReference type="PRINTS" id="PR01035">
    <property type="entry name" value="TCRTETA"/>
</dbReference>
<sequence>MLDWKTNLYTCWLGCFVTGIAISMVLPFLPLLVLKLGVQDHEELWSSLVFSITFLVSAIATPFWGKLSDRYGRKIMLLRASLGMGIVIFFQAFVTEVWQLLALRAVMGITSGYIPTAVALIAAQIPSEKSGWGLSVLSTAQISGVLIGPLLGGYIADKLGISPVFISTSILLLISFFITLFLIKEDVKPKQSIVEEQPVLPPWRTLISSTRMIYALLLASMLIQVMNSSINPILLLYVKQLAPQLENLAFTSGILSAAPGFSALFAAPLLGRIGDRVGIPKVLFGALLFTVLILLCSFFATNIYQLGALRFLLGFGEGALFPCIQSLLVKHSDKRIYGRLFGFNQSSIYIGNIVGPIIGSCVAMFFDFNLIFIVVAALSLAAGTHLFLAERRLRMLKSS</sequence>
<keyword evidence="3" id="KW-1003">Cell membrane</keyword>
<evidence type="ECO:0000256" key="3">
    <source>
        <dbReference type="ARBA" id="ARBA00022475"/>
    </source>
</evidence>
<dbReference type="InterPro" id="IPR036259">
    <property type="entry name" value="MFS_trans_sf"/>
</dbReference>
<evidence type="ECO:0000313" key="9">
    <source>
        <dbReference type="EMBL" id="MFD2969592.1"/>
    </source>
</evidence>
<evidence type="ECO:0000256" key="6">
    <source>
        <dbReference type="ARBA" id="ARBA00023136"/>
    </source>
</evidence>
<feature type="transmembrane region" description="Helical" evidence="7">
    <location>
        <begin position="307"/>
        <end position="328"/>
    </location>
</feature>